<dbReference type="PROSITE" id="PS50883">
    <property type="entry name" value="EAL"/>
    <property type="match status" value="1"/>
</dbReference>
<evidence type="ECO:0000259" key="4">
    <source>
        <dbReference type="PROSITE" id="PS50883"/>
    </source>
</evidence>
<dbReference type="CDD" id="cd01948">
    <property type="entry name" value="EAL"/>
    <property type="match status" value="1"/>
</dbReference>
<dbReference type="CDD" id="cd00130">
    <property type="entry name" value="PAS"/>
    <property type="match status" value="1"/>
</dbReference>
<proteinExistence type="predicted"/>
<dbReference type="AlphaFoldDB" id="A0A975Y0U0"/>
<dbReference type="InterPro" id="IPR000014">
    <property type="entry name" value="PAS"/>
</dbReference>
<dbReference type="PROSITE" id="PS50113">
    <property type="entry name" value="PAC"/>
    <property type="match status" value="1"/>
</dbReference>
<dbReference type="CDD" id="cd01949">
    <property type="entry name" value="GGDEF"/>
    <property type="match status" value="1"/>
</dbReference>
<dbReference type="EMBL" id="CP077062">
    <property type="protein sequence ID" value="QWZ08810.1"/>
    <property type="molecule type" value="Genomic_DNA"/>
</dbReference>
<name>A0A975Y0U0_9ACTN</name>
<dbReference type="SMART" id="SM00052">
    <property type="entry name" value="EAL"/>
    <property type="match status" value="1"/>
</dbReference>
<evidence type="ECO:0000313" key="7">
    <source>
        <dbReference type="Proteomes" id="UP000683575"/>
    </source>
</evidence>
<dbReference type="PROSITE" id="PS50887">
    <property type="entry name" value="GGDEF"/>
    <property type="match status" value="1"/>
</dbReference>
<evidence type="ECO:0000259" key="2">
    <source>
        <dbReference type="PROSITE" id="PS50112"/>
    </source>
</evidence>
<keyword evidence="7" id="KW-1185">Reference proteome</keyword>
<feature type="domain" description="EAL" evidence="4">
    <location>
        <begin position="459"/>
        <end position="712"/>
    </location>
</feature>
<dbReference type="Proteomes" id="UP000683575">
    <property type="component" value="Chromosome"/>
</dbReference>
<keyword evidence="1" id="KW-0812">Transmembrane</keyword>
<dbReference type="InterPro" id="IPR000160">
    <property type="entry name" value="GGDEF_dom"/>
</dbReference>
<dbReference type="Pfam" id="PF08448">
    <property type="entry name" value="PAS_4"/>
    <property type="match status" value="1"/>
</dbReference>
<dbReference type="InterPro" id="IPR052155">
    <property type="entry name" value="Biofilm_reg_signaling"/>
</dbReference>
<dbReference type="SMART" id="SM00267">
    <property type="entry name" value="GGDEF"/>
    <property type="match status" value="1"/>
</dbReference>
<dbReference type="PANTHER" id="PTHR44757">
    <property type="entry name" value="DIGUANYLATE CYCLASE DGCP"/>
    <property type="match status" value="1"/>
</dbReference>
<dbReference type="PANTHER" id="PTHR44757:SF2">
    <property type="entry name" value="BIOFILM ARCHITECTURE MAINTENANCE PROTEIN MBAA"/>
    <property type="match status" value="1"/>
</dbReference>
<dbReference type="FunFam" id="3.30.70.270:FF:000001">
    <property type="entry name" value="Diguanylate cyclase domain protein"/>
    <property type="match status" value="1"/>
</dbReference>
<reference evidence="6" key="1">
    <citation type="submission" date="2021-06" db="EMBL/GenBank/DDBJ databases">
        <title>Complete genome sequence of Nocardioides sp. G188.</title>
        <authorList>
            <person name="Im W.-T."/>
        </authorList>
    </citation>
    <scope>NUCLEOTIDE SEQUENCE</scope>
    <source>
        <strain evidence="6">G188</strain>
    </source>
</reference>
<keyword evidence="1" id="KW-1133">Transmembrane helix</keyword>
<dbReference type="SMART" id="SM00091">
    <property type="entry name" value="PAS"/>
    <property type="match status" value="1"/>
</dbReference>
<evidence type="ECO:0000256" key="1">
    <source>
        <dbReference type="SAM" id="Phobius"/>
    </source>
</evidence>
<dbReference type="InterPro" id="IPR013656">
    <property type="entry name" value="PAS_4"/>
</dbReference>
<accession>A0A975Y0U0</accession>
<dbReference type="InterPro" id="IPR001633">
    <property type="entry name" value="EAL_dom"/>
</dbReference>
<evidence type="ECO:0000313" key="6">
    <source>
        <dbReference type="EMBL" id="QWZ08810.1"/>
    </source>
</evidence>
<dbReference type="Pfam" id="PF00563">
    <property type="entry name" value="EAL"/>
    <property type="match status" value="1"/>
</dbReference>
<feature type="transmembrane region" description="Helical" evidence="1">
    <location>
        <begin position="12"/>
        <end position="30"/>
    </location>
</feature>
<feature type="domain" description="PAS" evidence="2">
    <location>
        <begin position="166"/>
        <end position="236"/>
    </location>
</feature>
<dbReference type="RefSeq" id="WP_216940624.1">
    <property type="nucleotide sequence ID" value="NZ_CP077062.1"/>
</dbReference>
<protein>
    <submittedName>
        <fullName evidence="6">EAL domain-containing protein</fullName>
    </submittedName>
</protein>
<dbReference type="PROSITE" id="PS50112">
    <property type="entry name" value="PAS"/>
    <property type="match status" value="1"/>
</dbReference>
<sequence length="733" mass="78754">MAVGGLSVPQRAVRLVLVLGVLACEFWFLLHVYHLDDRVDAEHVAWVRATTAVTASDPAVAPAPVRSALAGLGESGAPGAARAAALGRRWTSTYDAGDRSRLLTALDATGRAIDAEQAATGRTVVLLVGGLFVVVCIGWFTWFNRLARRHRAVQRELTERQVVDAGERRLTALVHNSADVVLTLDGDSTATFVSPASQAVLGIPADELTGRRVVDLVAEDDRAGFVQLLTGSLHRERNLSIRMRHADGRVLVVEGTLNDLRDDTAVACWVLTLRDVTDRTRLQEELTHQAFHDSLTGLANRQLFRDRLAHALHRPDAPALAVLFIDLDDFKLVNDGLGHGVGDRLLVTVSERILGALEDHDTAARLGGDEFAVLLEDTDETAAALIAERLLLALGDPIDLEGVTHTVRASIGIATAHAGELGDVELMRNADAAMYLAKEQGKGSVAVYDHSLHARAMDELSVRIQLRQALAQEQLVLHFQPTVDLDTQEITGFEALVRWNHPERGQLPPADFIAVAEQSGLIVPLGTWVLRRACAAGAELQAGAVRPTMAVNVASQQLSDPAFADLVLAALADSGLPADRLVLEITETALLADVDSAVTALSRLRTHGIRVAIDDFGTGYSSLSHLSRLPIDVLKVDKSFIDRLGGASDDTSLVEAIIAMSAALNLVLVAEGIELVEQARWLHRNGSQQGQGFLWSRPVELERAQLLLGSGVRRLLEPVELALVPAADAGGRP</sequence>
<dbReference type="InterPro" id="IPR000700">
    <property type="entry name" value="PAS-assoc_C"/>
</dbReference>
<dbReference type="NCBIfam" id="TIGR00229">
    <property type="entry name" value="sensory_box"/>
    <property type="match status" value="1"/>
</dbReference>
<dbReference type="Pfam" id="PF00990">
    <property type="entry name" value="GGDEF"/>
    <property type="match status" value="1"/>
</dbReference>
<feature type="domain" description="GGDEF" evidence="5">
    <location>
        <begin position="318"/>
        <end position="450"/>
    </location>
</feature>
<feature type="transmembrane region" description="Helical" evidence="1">
    <location>
        <begin position="124"/>
        <end position="143"/>
    </location>
</feature>
<evidence type="ECO:0000259" key="5">
    <source>
        <dbReference type="PROSITE" id="PS50887"/>
    </source>
</evidence>
<evidence type="ECO:0000259" key="3">
    <source>
        <dbReference type="PROSITE" id="PS50113"/>
    </source>
</evidence>
<dbReference type="NCBIfam" id="TIGR00254">
    <property type="entry name" value="GGDEF"/>
    <property type="match status" value="1"/>
</dbReference>
<feature type="domain" description="PAC" evidence="3">
    <location>
        <begin position="237"/>
        <end position="288"/>
    </location>
</feature>
<keyword evidence="1" id="KW-0472">Membrane</keyword>
<organism evidence="6 7">
    <name type="scientific">Nocardioides panacis</name>
    <dbReference type="NCBI Taxonomy" id="2849501"/>
    <lineage>
        <taxon>Bacteria</taxon>
        <taxon>Bacillati</taxon>
        <taxon>Actinomycetota</taxon>
        <taxon>Actinomycetes</taxon>
        <taxon>Propionibacteriales</taxon>
        <taxon>Nocardioidaceae</taxon>
        <taxon>Nocardioides</taxon>
    </lineage>
</organism>
<dbReference type="KEGG" id="nps:KRR39_02865"/>
<gene>
    <name evidence="6" type="ORF">KRR39_02865</name>
</gene>